<dbReference type="InterPro" id="IPR036390">
    <property type="entry name" value="WH_DNA-bd_sf"/>
</dbReference>
<dbReference type="Proteomes" id="UP000069654">
    <property type="component" value="Unassembled WGS sequence"/>
</dbReference>
<gene>
    <name evidence="2" type="ORF">RMCT_0465</name>
</gene>
<accession>A0A124E7S7</accession>
<dbReference type="EMBL" id="BCTB01000003">
    <property type="protein sequence ID" value="GAT13494.1"/>
    <property type="molecule type" value="Genomic_DNA"/>
</dbReference>
<sequence length="222" mass="25581">MTEAVEDAADQPNLSPTGWALLGMLSGGNELSGYDIKKWTDWVIRFFYSSPAYSQIYSELKRLEQYGLVTSRIEGSTRSRRMYKITDAGLAAVTRWTNEEPVEAPTLKHSPMLRVVFGHLTNPGRLKEVLAEHAAYADRMQREAATEARHTAEQPAWSYARLALQWSERYYAAERDLALQLIKDLDVADRIFTEAEQSGLEWPVREYWYEVERRIAAEKDRE</sequence>
<dbReference type="SUPFAM" id="SSF46785">
    <property type="entry name" value="Winged helix' DNA-binding domain"/>
    <property type="match status" value="1"/>
</dbReference>
<dbReference type="Gene3D" id="1.10.10.10">
    <property type="entry name" value="Winged helix-like DNA-binding domain superfamily/Winged helix DNA-binding domain"/>
    <property type="match status" value="1"/>
</dbReference>
<evidence type="ECO:0000313" key="3">
    <source>
        <dbReference type="Proteomes" id="UP000069654"/>
    </source>
</evidence>
<organism evidence="2 3">
    <name type="scientific">Mycolicibacterium thermoresistibile</name>
    <name type="common">Mycobacterium thermoresistibile</name>
    <dbReference type="NCBI Taxonomy" id="1797"/>
    <lineage>
        <taxon>Bacteria</taxon>
        <taxon>Bacillati</taxon>
        <taxon>Actinomycetota</taxon>
        <taxon>Actinomycetes</taxon>
        <taxon>Mycobacteriales</taxon>
        <taxon>Mycobacteriaceae</taxon>
        <taxon>Mycolicibacterium</taxon>
    </lineage>
</organism>
<dbReference type="PANTHER" id="PTHR43252">
    <property type="entry name" value="TRANSCRIPTIONAL REGULATOR YQJI"/>
    <property type="match status" value="1"/>
</dbReference>
<reference evidence="3" key="2">
    <citation type="submission" date="2016-02" db="EMBL/GenBank/DDBJ databases">
        <title>Draft genome sequence of five rapidly growing Mycobacterium species.</title>
        <authorList>
            <person name="Katahira K."/>
            <person name="Gotou Y."/>
            <person name="Iida K."/>
            <person name="Ogura Y."/>
            <person name="Hayashi T."/>
        </authorList>
    </citation>
    <scope>NUCLEOTIDE SEQUENCE [LARGE SCALE GENOMIC DNA]</scope>
    <source>
        <strain evidence="3">JCM6362</strain>
    </source>
</reference>
<dbReference type="AlphaFoldDB" id="A0A124E7S7"/>
<name>A0A124E7S7_MYCTH</name>
<evidence type="ECO:0000313" key="2">
    <source>
        <dbReference type="EMBL" id="GAT13494.1"/>
    </source>
</evidence>
<reference evidence="2 3" key="1">
    <citation type="journal article" date="2016" name="Genome Announc.">
        <title>Draft Genome Sequences of Five Rapidly Growing Mycobacterium Species, M. thermoresistibile, M. fortuitum subsp. acetamidolyticum, M. canariasense, M. brisbanense, and M. novocastrense.</title>
        <authorList>
            <person name="Katahira K."/>
            <person name="Ogura Y."/>
            <person name="Gotoh Y."/>
            <person name="Hayashi T."/>
        </authorList>
    </citation>
    <scope>NUCLEOTIDE SEQUENCE [LARGE SCALE GENOMIC DNA]</scope>
    <source>
        <strain evidence="2 3">JCM6362</strain>
    </source>
</reference>
<evidence type="ECO:0000259" key="1">
    <source>
        <dbReference type="Pfam" id="PF03551"/>
    </source>
</evidence>
<protein>
    <submittedName>
        <fullName evidence="2">PadR family transcriptional regulator</fullName>
    </submittedName>
</protein>
<proteinExistence type="predicted"/>
<dbReference type="PANTHER" id="PTHR43252:SF6">
    <property type="entry name" value="NEGATIVE TRANSCRIPTION REGULATOR PADR"/>
    <property type="match status" value="1"/>
</dbReference>
<dbReference type="InterPro" id="IPR036388">
    <property type="entry name" value="WH-like_DNA-bd_sf"/>
</dbReference>
<dbReference type="Pfam" id="PF03551">
    <property type="entry name" value="PadR"/>
    <property type="match status" value="1"/>
</dbReference>
<comment type="caution">
    <text evidence="2">The sequence shown here is derived from an EMBL/GenBank/DDBJ whole genome shotgun (WGS) entry which is preliminary data.</text>
</comment>
<dbReference type="STRING" id="1797.RMCT_0465"/>
<dbReference type="InterPro" id="IPR005149">
    <property type="entry name" value="Tscrpt_reg_PadR_N"/>
</dbReference>
<feature type="domain" description="Transcription regulator PadR N-terminal" evidence="1">
    <location>
        <begin position="22"/>
        <end position="93"/>
    </location>
</feature>
<dbReference type="OMA" id="FYWSPSF"/>